<protein>
    <submittedName>
        <fullName evidence="1">Uncharacterized protein</fullName>
    </submittedName>
</protein>
<dbReference type="EMBL" id="JBHRXP010000007">
    <property type="protein sequence ID" value="MFC3581432.1"/>
    <property type="molecule type" value="Genomic_DNA"/>
</dbReference>
<dbReference type="RefSeq" id="WP_261292710.1">
    <property type="nucleotide sequence ID" value="NZ_JANQBK010000001.1"/>
</dbReference>
<sequence length="57" mass="6197">MPLPSSQLDCAIGRHLPRYQHRDVAGQAIQRSACRGCGAAITKSAISRRWIFSGMLG</sequence>
<evidence type="ECO:0000313" key="2">
    <source>
        <dbReference type="Proteomes" id="UP001595713"/>
    </source>
</evidence>
<name>A0ABV7SX08_9SPHN</name>
<gene>
    <name evidence="1" type="ORF">ACFONA_14760</name>
</gene>
<evidence type="ECO:0000313" key="1">
    <source>
        <dbReference type="EMBL" id="MFC3581432.1"/>
    </source>
</evidence>
<proteinExistence type="predicted"/>
<reference evidence="2" key="1">
    <citation type="journal article" date="2019" name="Int. J. Syst. Evol. Microbiol.">
        <title>The Global Catalogue of Microorganisms (GCM) 10K type strain sequencing project: providing services to taxonomists for standard genome sequencing and annotation.</title>
        <authorList>
            <consortium name="The Broad Institute Genomics Platform"/>
            <consortium name="The Broad Institute Genome Sequencing Center for Infectious Disease"/>
            <person name="Wu L."/>
            <person name="Ma J."/>
        </authorList>
    </citation>
    <scope>NUCLEOTIDE SEQUENCE [LARGE SCALE GENOMIC DNA]</scope>
    <source>
        <strain evidence="2">KCTC 42739</strain>
    </source>
</reference>
<keyword evidence="2" id="KW-1185">Reference proteome</keyword>
<organism evidence="1 2">
    <name type="scientific">Sphingomonas hylomeconis</name>
    <dbReference type="NCBI Taxonomy" id="1395958"/>
    <lineage>
        <taxon>Bacteria</taxon>
        <taxon>Pseudomonadati</taxon>
        <taxon>Pseudomonadota</taxon>
        <taxon>Alphaproteobacteria</taxon>
        <taxon>Sphingomonadales</taxon>
        <taxon>Sphingomonadaceae</taxon>
        <taxon>Sphingomonas</taxon>
    </lineage>
</organism>
<dbReference type="Proteomes" id="UP001595713">
    <property type="component" value="Unassembled WGS sequence"/>
</dbReference>
<comment type="caution">
    <text evidence="1">The sequence shown here is derived from an EMBL/GenBank/DDBJ whole genome shotgun (WGS) entry which is preliminary data.</text>
</comment>
<accession>A0ABV7SX08</accession>